<proteinExistence type="predicted"/>
<evidence type="ECO:0000256" key="1">
    <source>
        <dbReference type="SAM" id="SignalP"/>
    </source>
</evidence>
<comment type="caution">
    <text evidence="2">The sequence shown here is derived from an EMBL/GenBank/DDBJ whole genome shotgun (WGS) entry which is preliminary data.</text>
</comment>
<feature type="chain" id="PRO_5019149318" evidence="1">
    <location>
        <begin position="22"/>
        <end position="132"/>
    </location>
</feature>
<dbReference type="EMBL" id="PIPO01000001">
    <property type="protein sequence ID" value="RUO34850.1"/>
    <property type="molecule type" value="Genomic_DNA"/>
</dbReference>
<feature type="signal peptide" evidence="1">
    <location>
        <begin position="1"/>
        <end position="21"/>
    </location>
</feature>
<sequence length="132" mass="14998">MKKFTGNLALVFSLLAFPLLAAGAEYKPYEEPNISPEQWDSYRATVVEKYGDSVQLFTEQHLAVYFNEQQATSYAFTTEGHAAHPAWITRQVVEDEGQVSIEQIGYFAGEEAPFSVLFRQYLELNEQIQNGH</sequence>
<reference evidence="2 3" key="1">
    <citation type="journal article" date="2011" name="Front. Microbiol.">
        <title>Genomic signatures of strain selection and enhancement in Bacillus atrophaeus var. globigii, a historical biowarfare simulant.</title>
        <authorList>
            <person name="Gibbons H.S."/>
            <person name="Broomall S.M."/>
            <person name="McNew L.A."/>
            <person name="Daligault H."/>
            <person name="Chapman C."/>
            <person name="Bruce D."/>
            <person name="Karavis M."/>
            <person name="Krepps M."/>
            <person name="McGregor P.A."/>
            <person name="Hong C."/>
            <person name="Park K.H."/>
            <person name="Akmal A."/>
            <person name="Feldman A."/>
            <person name="Lin J.S."/>
            <person name="Chang W.E."/>
            <person name="Higgs B.W."/>
            <person name="Demirev P."/>
            <person name="Lindquist J."/>
            <person name="Liem A."/>
            <person name="Fochler E."/>
            <person name="Read T.D."/>
            <person name="Tapia R."/>
            <person name="Johnson S."/>
            <person name="Bishop-Lilly K.A."/>
            <person name="Detter C."/>
            <person name="Han C."/>
            <person name="Sozhamannan S."/>
            <person name="Rosenzweig C.N."/>
            <person name="Skowronski E.W."/>
        </authorList>
    </citation>
    <scope>NUCLEOTIDE SEQUENCE [LARGE SCALE GENOMIC DNA]</scope>
    <source>
        <strain evidence="2 3">Y4G10-17</strain>
    </source>
</reference>
<evidence type="ECO:0000313" key="2">
    <source>
        <dbReference type="EMBL" id="RUO34850.1"/>
    </source>
</evidence>
<keyword evidence="1" id="KW-0732">Signal</keyword>
<dbReference type="RefSeq" id="WP_126797888.1">
    <property type="nucleotide sequence ID" value="NZ_PIPO01000001.1"/>
</dbReference>
<accession>A0A432WM08</accession>
<protein>
    <submittedName>
        <fullName evidence="2">Uncharacterized protein</fullName>
    </submittedName>
</protein>
<evidence type="ECO:0000313" key="3">
    <source>
        <dbReference type="Proteomes" id="UP000287823"/>
    </source>
</evidence>
<dbReference type="Proteomes" id="UP000287823">
    <property type="component" value="Unassembled WGS sequence"/>
</dbReference>
<dbReference type="AlphaFoldDB" id="A0A432WM08"/>
<name>A0A432WM08_9GAMM</name>
<keyword evidence="3" id="KW-1185">Reference proteome</keyword>
<gene>
    <name evidence="2" type="ORF">CWE14_02305</name>
</gene>
<organism evidence="2 3">
    <name type="scientific">Aliidiomarina soli</name>
    <dbReference type="NCBI Taxonomy" id="1928574"/>
    <lineage>
        <taxon>Bacteria</taxon>
        <taxon>Pseudomonadati</taxon>
        <taxon>Pseudomonadota</taxon>
        <taxon>Gammaproteobacteria</taxon>
        <taxon>Alteromonadales</taxon>
        <taxon>Idiomarinaceae</taxon>
        <taxon>Aliidiomarina</taxon>
    </lineage>
</organism>